<dbReference type="EMBL" id="JAUSUD010000036">
    <property type="protein sequence ID" value="MDQ0233326.1"/>
    <property type="molecule type" value="Genomic_DNA"/>
</dbReference>
<evidence type="ECO:0000313" key="3">
    <source>
        <dbReference type="Proteomes" id="UP001234495"/>
    </source>
</evidence>
<evidence type="ECO:0000313" key="2">
    <source>
        <dbReference type="EMBL" id="MDQ0233326.1"/>
    </source>
</evidence>
<dbReference type="Proteomes" id="UP001234495">
    <property type="component" value="Unassembled WGS sequence"/>
</dbReference>
<keyword evidence="1" id="KW-0472">Membrane</keyword>
<evidence type="ECO:0000256" key="1">
    <source>
        <dbReference type="SAM" id="Phobius"/>
    </source>
</evidence>
<gene>
    <name evidence="2" type="ORF">J2S19_004671</name>
</gene>
<feature type="transmembrane region" description="Helical" evidence="1">
    <location>
        <begin position="63"/>
        <end position="82"/>
    </location>
</feature>
<keyword evidence="3" id="KW-1185">Reference proteome</keyword>
<dbReference type="RefSeq" id="WP_307346495.1">
    <property type="nucleotide sequence ID" value="NZ_JAUSUD010000036.1"/>
</dbReference>
<accession>A0ABT9ZM14</accession>
<proteinExistence type="predicted"/>
<keyword evidence="1" id="KW-1133">Transmembrane helix</keyword>
<feature type="transmembrane region" description="Helical" evidence="1">
    <location>
        <begin position="29"/>
        <end position="51"/>
    </location>
</feature>
<feature type="transmembrane region" description="Helical" evidence="1">
    <location>
        <begin position="122"/>
        <end position="140"/>
    </location>
</feature>
<sequence>MLNILIRMVCILSWSTVYLLPKKSLKRFFPVTVVAGLFTVLNVLIGTHYHFWDETGISKKRMWNHLALVLGPFAVGNIWIFHFSYGRFGLYILINLLNNLLYALGIIPLLEKANYLRYVKFTGFHHIILTMFESLLLYGYQKLFDKPSAMFMKRGLKF</sequence>
<feature type="transmembrane region" description="Helical" evidence="1">
    <location>
        <begin position="88"/>
        <end position="110"/>
    </location>
</feature>
<comment type="caution">
    <text evidence="2">The sequence shown here is derived from an EMBL/GenBank/DDBJ whole genome shotgun (WGS) entry which is preliminary data.</text>
</comment>
<organism evidence="2 3">
    <name type="scientific">Metabacillus malikii</name>
    <dbReference type="NCBI Taxonomy" id="1504265"/>
    <lineage>
        <taxon>Bacteria</taxon>
        <taxon>Bacillati</taxon>
        <taxon>Bacillota</taxon>
        <taxon>Bacilli</taxon>
        <taxon>Bacillales</taxon>
        <taxon>Bacillaceae</taxon>
        <taxon>Metabacillus</taxon>
    </lineage>
</organism>
<keyword evidence="1" id="KW-0812">Transmembrane</keyword>
<reference evidence="2 3" key="1">
    <citation type="submission" date="2023-07" db="EMBL/GenBank/DDBJ databases">
        <title>Genomic Encyclopedia of Type Strains, Phase IV (KMG-IV): sequencing the most valuable type-strain genomes for metagenomic binning, comparative biology and taxonomic classification.</title>
        <authorList>
            <person name="Goeker M."/>
        </authorList>
    </citation>
    <scope>NUCLEOTIDE SEQUENCE [LARGE SCALE GENOMIC DNA]</scope>
    <source>
        <strain evidence="2 3">DSM 29005</strain>
    </source>
</reference>
<protein>
    <submittedName>
        <fullName evidence="2">Uncharacterized protein</fullName>
    </submittedName>
</protein>
<name>A0ABT9ZM14_9BACI</name>